<dbReference type="EMBL" id="JAAMRR010000654">
    <property type="protein sequence ID" value="NGX95996.1"/>
    <property type="molecule type" value="Genomic_DNA"/>
</dbReference>
<evidence type="ECO:0000313" key="3">
    <source>
        <dbReference type="Proteomes" id="UP000480266"/>
    </source>
</evidence>
<evidence type="ECO:0000256" key="1">
    <source>
        <dbReference type="SAM" id="MobiDB-lite"/>
    </source>
</evidence>
<protein>
    <submittedName>
        <fullName evidence="2">Hemin uptake protein HemP</fullName>
    </submittedName>
</protein>
<proteinExistence type="predicted"/>
<sequence>MNAGSPHDPDGSSGKDAGDRSRTALIERSIPLTDNHINSRDLFLTSREIMIVHGGDTYRLRLTAQSKLILTK</sequence>
<dbReference type="Proteomes" id="UP000480266">
    <property type="component" value="Unassembled WGS sequence"/>
</dbReference>
<evidence type="ECO:0000313" key="2">
    <source>
        <dbReference type="EMBL" id="NGX95996.1"/>
    </source>
</evidence>
<dbReference type="AlphaFoldDB" id="A0A7C9RJ63"/>
<organism evidence="2 3">
    <name type="scientific">Candidatus Afipia apatlaquensis</name>
    <dbReference type="NCBI Taxonomy" id="2712852"/>
    <lineage>
        <taxon>Bacteria</taxon>
        <taxon>Pseudomonadati</taxon>
        <taxon>Pseudomonadota</taxon>
        <taxon>Alphaproteobacteria</taxon>
        <taxon>Hyphomicrobiales</taxon>
        <taxon>Nitrobacteraceae</taxon>
        <taxon>Afipia</taxon>
    </lineage>
</organism>
<reference evidence="2" key="1">
    <citation type="submission" date="2020-02" db="EMBL/GenBank/DDBJ databases">
        <title>Draft genome sequence of Candidatus Afipia apatlaquensis IBT-C3, a potential strain for decolorization of textile dyes.</title>
        <authorList>
            <person name="Sanchez-Reyes A."/>
            <person name="Breton-Deval L."/>
            <person name="Mangelson H."/>
            <person name="Sanchez-Flores A."/>
        </authorList>
    </citation>
    <scope>NUCLEOTIDE SEQUENCE [LARGE SCALE GENOMIC DNA]</scope>
    <source>
        <strain evidence="2">IBT-C3</strain>
    </source>
</reference>
<dbReference type="Pfam" id="PF10636">
    <property type="entry name" value="hemP"/>
    <property type="match status" value="1"/>
</dbReference>
<keyword evidence="3" id="KW-1185">Reference proteome</keyword>
<comment type="caution">
    <text evidence="2">The sequence shown here is derived from an EMBL/GenBank/DDBJ whole genome shotgun (WGS) entry which is preliminary data.</text>
</comment>
<accession>A0A7C9RJ63</accession>
<dbReference type="Gene3D" id="2.10.70.10">
    <property type="entry name" value="Complement Module, domain 1"/>
    <property type="match status" value="1"/>
</dbReference>
<gene>
    <name evidence="2" type="ORF">G4V63_12445</name>
</gene>
<name>A0A7C9RJ63_9BRAD</name>
<dbReference type="InterPro" id="IPR019600">
    <property type="entry name" value="Hemin_uptake_protein_HemP"/>
</dbReference>
<feature type="region of interest" description="Disordered" evidence="1">
    <location>
        <begin position="1"/>
        <end position="24"/>
    </location>
</feature>